<keyword evidence="3 4" id="KW-0949">S-adenosyl-L-methionine</keyword>
<feature type="region of interest" description="Disordered" evidence="5">
    <location>
        <begin position="297"/>
        <end position="317"/>
    </location>
</feature>
<dbReference type="Pfam" id="PF22528">
    <property type="entry name" value="PRMT_C"/>
    <property type="match status" value="1"/>
</dbReference>
<dbReference type="PANTHER" id="PTHR11006">
    <property type="entry name" value="PROTEIN ARGININE N-METHYLTRANSFERASE"/>
    <property type="match status" value="1"/>
</dbReference>
<evidence type="ECO:0000313" key="7">
    <source>
        <dbReference type="Proteomes" id="UP001652661"/>
    </source>
</evidence>
<feature type="domain" description="Protein arginine N-methyltransferase" evidence="6">
    <location>
        <begin position="180"/>
        <end position="301"/>
    </location>
</feature>
<dbReference type="Gene3D" id="3.40.50.150">
    <property type="entry name" value="Vaccinia Virus protein VP39"/>
    <property type="match status" value="1"/>
</dbReference>
<dbReference type="InterPro" id="IPR055135">
    <property type="entry name" value="PRMT_dom"/>
</dbReference>
<dbReference type="SUPFAM" id="SSF53335">
    <property type="entry name" value="S-adenosyl-L-methionine-dependent methyltransferases"/>
    <property type="match status" value="1"/>
</dbReference>
<dbReference type="InterPro" id="IPR029063">
    <property type="entry name" value="SAM-dependent_MTases_sf"/>
</dbReference>
<dbReference type="Gene3D" id="2.70.160.11">
    <property type="entry name" value="Hnrnp arginine n-methyltransferase1"/>
    <property type="match status" value="1"/>
</dbReference>
<dbReference type="RefSeq" id="XP_017036780.1">
    <property type="nucleotide sequence ID" value="XM_017181291.3"/>
</dbReference>
<evidence type="ECO:0000256" key="3">
    <source>
        <dbReference type="ARBA" id="ARBA00022691"/>
    </source>
</evidence>
<dbReference type="GO" id="GO:0005634">
    <property type="term" value="C:nucleus"/>
    <property type="evidence" value="ECO:0007669"/>
    <property type="project" value="TreeGrafter"/>
</dbReference>
<keyword evidence="2 4" id="KW-0808">Transferase</keyword>
<feature type="compositionally biased region" description="Acidic residues" evidence="5">
    <location>
        <begin position="303"/>
        <end position="317"/>
    </location>
</feature>
<dbReference type="InterPro" id="IPR025799">
    <property type="entry name" value="Arg_MeTrfase"/>
</dbReference>
<reference evidence="8" key="1">
    <citation type="submission" date="2025-08" db="UniProtKB">
        <authorList>
            <consortium name="RefSeq"/>
        </authorList>
    </citation>
    <scope>IDENTIFICATION</scope>
    <source>
        <strain evidence="8">14028-0561.14</strain>
        <tissue evidence="8">Whole fly</tissue>
    </source>
</reference>
<dbReference type="GO" id="GO:0032259">
    <property type="term" value="P:methylation"/>
    <property type="evidence" value="ECO:0007669"/>
    <property type="project" value="UniProtKB-KW"/>
</dbReference>
<keyword evidence="7" id="KW-1185">Reference proteome</keyword>
<keyword evidence="1 4" id="KW-0489">Methyltransferase</keyword>
<name>A0A6P4J798_DROKI</name>
<evidence type="ECO:0000256" key="4">
    <source>
        <dbReference type="PROSITE-ProRule" id="PRU01015"/>
    </source>
</evidence>
<dbReference type="Proteomes" id="UP001652661">
    <property type="component" value="Chromosome 3R"/>
</dbReference>
<dbReference type="GO" id="GO:0035241">
    <property type="term" value="F:protein-arginine omega-N monomethyltransferase activity"/>
    <property type="evidence" value="ECO:0007669"/>
    <property type="project" value="TreeGrafter"/>
</dbReference>
<evidence type="ECO:0000259" key="6">
    <source>
        <dbReference type="Pfam" id="PF22528"/>
    </source>
</evidence>
<dbReference type="GO" id="GO:0042054">
    <property type="term" value="F:histone methyltransferase activity"/>
    <property type="evidence" value="ECO:0007669"/>
    <property type="project" value="TreeGrafter"/>
</dbReference>
<dbReference type="GO" id="GO:0035242">
    <property type="term" value="F:protein-arginine omega-N asymmetric methyltransferase activity"/>
    <property type="evidence" value="ECO:0007669"/>
    <property type="project" value="TreeGrafter"/>
</dbReference>
<evidence type="ECO:0000256" key="2">
    <source>
        <dbReference type="ARBA" id="ARBA00022679"/>
    </source>
</evidence>
<organism evidence="7 8">
    <name type="scientific">Drosophila kikkawai</name>
    <name type="common">Fruit fly</name>
    <dbReference type="NCBI Taxonomy" id="30033"/>
    <lineage>
        <taxon>Eukaryota</taxon>
        <taxon>Metazoa</taxon>
        <taxon>Ecdysozoa</taxon>
        <taxon>Arthropoda</taxon>
        <taxon>Hexapoda</taxon>
        <taxon>Insecta</taxon>
        <taxon>Pterygota</taxon>
        <taxon>Neoptera</taxon>
        <taxon>Endopterygota</taxon>
        <taxon>Diptera</taxon>
        <taxon>Brachycera</taxon>
        <taxon>Muscomorpha</taxon>
        <taxon>Ephydroidea</taxon>
        <taxon>Drosophilidae</taxon>
        <taxon>Drosophila</taxon>
        <taxon>Sophophora</taxon>
    </lineage>
</organism>
<sequence length="317" mass="35342">MNLEKDLQQEMAESMLNDVISSNAYDRLIKDYKKLFKDKIVLDVGCRSGLLSLMSVEVGAVKVIAVGNMQSAGLVRKTLAQGDKEDIFEAVKGAIQEIRLPCGLKYVDIIVSEWLGHSVFVDSLFREVIFAREKWLVKGGIIIPNMANLYVSGISEHRRPIVQVNLAGKHSKVWEKVCLLEDHVTKEQLITDKFLIKTVDLCTASLDDDAFRLPIKLKALKDGSLGAVVLHAEVAFSGVKGRVRRLFSTSPGQPRTYLRQTILFVDDSVEVAEHQLLRGVLGICPNPKEHRGVQYSLSFREEEPFDPTEDPGEGPNV</sequence>
<evidence type="ECO:0000256" key="1">
    <source>
        <dbReference type="ARBA" id="ARBA00022603"/>
    </source>
</evidence>
<dbReference type="PROSITE" id="PS51678">
    <property type="entry name" value="SAM_MT_PRMT"/>
    <property type="match status" value="1"/>
</dbReference>
<evidence type="ECO:0000313" key="8">
    <source>
        <dbReference type="RefSeq" id="XP_017036780.1"/>
    </source>
</evidence>
<dbReference type="AlphaFoldDB" id="A0A6P4J798"/>
<accession>A0A6P4J798</accession>
<protein>
    <submittedName>
        <fullName evidence="8">Uncharacterized protein Art9 isoform X1</fullName>
    </submittedName>
</protein>
<gene>
    <name evidence="8" type="primary">Art9</name>
</gene>
<dbReference type="OrthoDB" id="7880418at2759"/>
<evidence type="ECO:0000256" key="5">
    <source>
        <dbReference type="SAM" id="MobiDB-lite"/>
    </source>
</evidence>
<dbReference type="PANTHER" id="PTHR11006:SF124">
    <property type="entry name" value="ARGININE METHYLTRANSFERASE 1-RELATED"/>
    <property type="match status" value="1"/>
</dbReference>
<proteinExistence type="predicted"/>